<keyword evidence="2" id="KW-0812">Transmembrane</keyword>
<feature type="non-terminal residue" evidence="3">
    <location>
        <position position="756"/>
    </location>
</feature>
<feature type="transmembrane region" description="Helical" evidence="2">
    <location>
        <begin position="636"/>
        <end position="656"/>
    </location>
</feature>
<dbReference type="GO" id="GO:0005886">
    <property type="term" value="C:plasma membrane"/>
    <property type="evidence" value="ECO:0007669"/>
    <property type="project" value="TreeGrafter"/>
</dbReference>
<feature type="region of interest" description="Disordered" evidence="1">
    <location>
        <begin position="94"/>
        <end position="174"/>
    </location>
</feature>
<feature type="region of interest" description="Disordered" evidence="1">
    <location>
        <begin position="1"/>
        <end position="77"/>
    </location>
</feature>
<dbReference type="Gene3D" id="1.10.357.20">
    <property type="entry name" value="SLC41 divalent cation transporters, integral membrane domain"/>
    <property type="match status" value="1"/>
</dbReference>
<dbReference type="PANTHER" id="PTHR16228">
    <property type="entry name" value="DIVALENT CATION TRANSPORTER SOLUTE CARRIER FAMILY 41"/>
    <property type="match status" value="1"/>
</dbReference>
<dbReference type="AlphaFoldDB" id="A0A0R0M2I3"/>
<evidence type="ECO:0000313" key="3">
    <source>
        <dbReference type="EMBL" id="KRH93255.1"/>
    </source>
</evidence>
<feature type="transmembrane region" description="Helical" evidence="2">
    <location>
        <begin position="283"/>
        <end position="305"/>
    </location>
</feature>
<dbReference type="InterPro" id="IPR036739">
    <property type="entry name" value="SLC41_membr_dom_sf"/>
</dbReference>
<keyword evidence="2" id="KW-1133">Transmembrane helix</keyword>
<accession>A0A0R0M2I3</accession>
<feature type="transmembrane region" description="Helical" evidence="2">
    <location>
        <begin position="202"/>
        <end position="224"/>
    </location>
</feature>
<feature type="compositionally biased region" description="Low complexity" evidence="1">
    <location>
        <begin position="55"/>
        <end position="66"/>
    </location>
</feature>
<evidence type="ECO:0000256" key="2">
    <source>
        <dbReference type="SAM" id="Phobius"/>
    </source>
</evidence>
<feature type="compositionally biased region" description="Polar residues" evidence="1">
    <location>
        <begin position="14"/>
        <end position="35"/>
    </location>
</feature>
<sequence>MNDPIIKNEESLHYSKNVQSEKMCNKTVNDNQLNKSKNKSKDEAKNKSKDEAKNEINSNNEINQNNSKDEISDHERHSVKNKGLYQEFKQFKHTSEQKFEHKREHTSEHKFEHKFEHKREQEQKREHKYKREQKQKREHKREQSSLVKSEKLSGGHSTVLIDHTPNESTGNTLDTAYNGNTPNDNDVSSDCNNYSSTFSKSILIESIPSLLISFIGFTIAGNLLEQSKNDTIFLIYPLLLVSTCILSFKGNIELIFAMHLSSISNTTNLIIEYGQFIINNACMVVVQSILIGISVGVVGVSSLILTGPTLIDNIKSMDGGSNSSMLLPGLLHSSTLNDTVNNRVNDIVSNTLTNTLNDTVNGIVSSTLTNTLNDTVNGIVSSTLNDRVSGIVSSTLNDRVNEIPLTVVTLRTVTACTYACLISTVLVLLILFCAITLFKTFNINPDNVVLPSISAFSDYFTVYALIFMFRIFHSVENIGLIFTFLIMNIMIIFIIIFYMRHNTNNQNSSNRCSNNDTLNNDTIQNNDTLIHNTILNNDSLNNDTLIHNTILNNDSLNNDTLIHNTNLNNNTLNNNTILTQPINTTNLNNDTLNNDTLNHNSYLLGNNSSMSVLFLTFILSSIAGYIIEYFSKQYQFLAISELVFSGLTSATSFIYLNRKLTSIYKRRPHNKKASLLSLMLISLAMSLTYILVCSTLFIRYSWLFSMLFVISFILDVYLLIEIIDYILTYKSVEMAGIIALPIITSLGDFFGSLIMI</sequence>
<evidence type="ECO:0000313" key="4">
    <source>
        <dbReference type="Proteomes" id="UP000051530"/>
    </source>
</evidence>
<feature type="compositionally biased region" description="Basic and acidic residues" evidence="1">
    <location>
        <begin position="140"/>
        <end position="153"/>
    </location>
</feature>
<feature type="compositionally biased region" description="Basic and acidic residues" evidence="1">
    <location>
        <begin position="39"/>
        <end position="54"/>
    </location>
</feature>
<feature type="compositionally biased region" description="Basic and acidic residues" evidence="1">
    <location>
        <begin position="94"/>
        <end position="125"/>
    </location>
</feature>
<dbReference type="VEuPathDB" id="MicrosporidiaDB:M153_1221000875"/>
<feature type="compositionally biased region" description="Basic and acidic residues" evidence="1">
    <location>
        <begin position="67"/>
        <end position="77"/>
    </location>
</feature>
<feature type="transmembrane region" description="Helical" evidence="2">
    <location>
        <begin position="612"/>
        <end position="630"/>
    </location>
</feature>
<feature type="transmembrane region" description="Helical" evidence="2">
    <location>
        <begin position="412"/>
        <end position="437"/>
    </location>
</feature>
<evidence type="ECO:0000256" key="1">
    <source>
        <dbReference type="SAM" id="MobiDB-lite"/>
    </source>
</evidence>
<keyword evidence="2" id="KW-0472">Membrane</keyword>
<dbReference type="Proteomes" id="UP000051530">
    <property type="component" value="Unassembled WGS sequence"/>
</dbReference>
<dbReference type="EMBL" id="LGUB01000415">
    <property type="protein sequence ID" value="KRH93255.1"/>
    <property type="molecule type" value="Genomic_DNA"/>
</dbReference>
<feature type="transmembrane region" description="Helical" evidence="2">
    <location>
        <begin position="676"/>
        <end position="698"/>
    </location>
</feature>
<dbReference type="InterPro" id="IPR045349">
    <property type="entry name" value="SLC41A1-3"/>
</dbReference>
<feature type="compositionally biased region" description="Basic and acidic residues" evidence="1">
    <location>
        <begin position="1"/>
        <end position="13"/>
    </location>
</feature>
<protein>
    <submittedName>
        <fullName evidence="3">Mg2+ Transporter-E (MgtE) Family</fullName>
    </submittedName>
</protein>
<dbReference type="PANTHER" id="PTHR16228:SF7">
    <property type="entry name" value="SLC41A_MGTE INTEGRAL MEMBRANE DOMAIN-CONTAINING PROTEIN"/>
    <property type="match status" value="1"/>
</dbReference>
<comment type="caution">
    <text evidence="3">The sequence shown here is derived from an EMBL/GenBank/DDBJ whole genome shotgun (WGS) entry which is preliminary data.</text>
</comment>
<feature type="transmembrane region" description="Helical" evidence="2">
    <location>
        <begin position="734"/>
        <end position="755"/>
    </location>
</feature>
<keyword evidence="4" id="KW-1185">Reference proteome</keyword>
<dbReference type="OrthoDB" id="666972at2759"/>
<dbReference type="GO" id="GO:0008324">
    <property type="term" value="F:monoatomic cation transmembrane transporter activity"/>
    <property type="evidence" value="ECO:0007669"/>
    <property type="project" value="InterPro"/>
</dbReference>
<feature type="transmembrane region" description="Helical" evidence="2">
    <location>
        <begin position="449"/>
        <end position="472"/>
    </location>
</feature>
<name>A0A0R0M2I3_9MICR</name>
<feature type="transmembrane region" description="Helical" evidence="2">
    <location>
        <begin position="478"/>
        <end position="499"/>
    </location>
</feature>
<feature type="compositionally biased region" description="Basic residues" evidence="1">
    <location>
        <begin position="126"/>
        <end position="139"/>
    </location>
</feature>
<organism evidence="3 4">
    <name type="scientific">Pseudoloma neurophilia</name>
    <dbReference type="NCBI Taxonomy" id="146866"/>
    <lineage>
        <taxon>Eukaryota</taxon>
        <taxon>Fungi</taxon>
        <taxon>Fungi incertae sedis</taxon>
        <taxon>Microsporidia</taxon>
        <taxon>Pseudoloma</taxon>
    </lineage>
</organism>
<gene>
    <name evidence="3" type="ORF">M153_1221000875</name>
</gene>
<feature type="transmembrane region" description="Helical" evidence="2">
    <location>
        <begin position="704"/>
        <end position="727"/>
    </location>
</feature>
<proteinExistence type="predicted"/>
<feature type="transmembrane region" description="Helical" evidence="2">
    <location>
        <begin position="231"/>
        <end position="248"/>
    </location>
</feature>
<reference evidence="3 4" key="1">
    <citation type="submission" date="2015-07" db="EMBL/GenBank/DDBJ databases">
        <title>The genome of Pseudoloma neurophilia, a relevant intracellular parasite of the zebrafish.</title>
        <authorList>
            <person name="Ndikumana S."/>
            <person name="Pelin A."/>
            <person name="Sanders J."/>
            <person name="Corradi N."/>
        </authorList>
    </citation>
    <scope>NUCLEOTIDE SEQUENCE [LARGE SCALE GENOMIC DNA]</scope>
    <source>
        <strain evidence="3 4">MK1</strain>
    </source>
</reference>